<organism evidence="1 2">
    <name type="scientific">Phaseolus angularis</name>
    <name type="common">Azuki bean</name>
    <name type="synonym">Vigna angularis</name>
    <dbReference type="NCBI Taxonomy" id="3914"/>
    <lineage>
        <taxon>Eukaryota</taxon>
        <taxon>Viridiplantae</taxon>
        <taxon>Streptophyta</taxon>
        <taxon>Embryophyta</taxon>
        <taxon>Tracheophyta</taxon>
        <taxon>Spermatophyta</taxon>
        <taxon>Magnoliopsida</taxon>
        <taxon>eudicotyledons</taxon>
        <taxon>Gunneridae</taxon>
        <taxon>Pentapetalae</taxon>
        <taxon>rosids</taxon>
        <taxon>fabids</taxon>
        <taxon>Fabales</taxon>
        <taxon>Fabaceae</taxon>
        <taxon>Papilionoideae</taxon>
        <taxon>50 kb inversion clade</taxon>
        <taxon>NPAAA clade</taxon>
        <taxon>indigoferoid/millettioid clade</taxon>
        <taxon>Phaseoleae</taxon>
        <taxon>Vigna</taxon>
    </lineage>
</organism>
<name>A0A0L9UKP6_PHAAN</name>
<dbReference type="Proteomes" id="UP000053144">
    <property type="component" value="Chromosome 5"/>
</dbReference>
<evidence type="ECO:0000313" key="2">
    <source>
        <dbReference type="Proteomes" id="UP000053144"/>
    </source>
</evidence>
<dbReference type="AlphaFoldDB" id="A0A0L9UKP6"/>
<sequence length="118" mass="13590">MSQISEMEYTCPPERGRPSGRSFWLTSVYERGKEKRSGEECGAPVDVRSFPGASSQIERSLKMVIVRFLILNDRPFGPVSMVRPRFLDGDERLEEVLNEENLIEVEVKTEQWDARPEV</sequence>
<reference evidence="2" key="1">
    <citation type="journal article" date="2015" name="Proc. Natl. Acad. Sci. U.S.A.">
        <title>Genome sequencing of adzuki bean (Vigna angularis) provides insight into high starch and low fat accumulation and domestication.</title>
        <authorList>
            <person name="Yang K."/>
            <person name="Tian Z."/>
            <person name="Chen C."/>
            <person name="Luo L."/>
            <person name="Zhao B."/>
            <person name="Wang Z."/>
            <person name="Yu L."/>
            <person name="Li Y."/>
            <person name="Sun Y."/>
            <person name="Li W."/>
            <person name="Chen Y."/>
            <person name="Li Y."/>
            <person name="Zhang Y."/>
            <person name="Ai D."/>
            <person name="Zhao J."/>
            <person name="Shang C."/>
            <person name="Ma Y."/>
            <person name="Wu B."/>
            <person name="Wang M."/>
            <person name="Gao L."/>
            <person name="Sun D."/>
            <person name="Zhang P."/>
            <person name="Guo F."/>
            <person name="Wang W."/>
            <person name="Li Y."/>
            <person name="Wang J."/>
            <person name="Varshney R.K."/>
            <person name="Wang J."/>
            <person name="Ling H.Q."/>
            <person name="Wan P."/>
        </authorList>
    </citation>
    <scope>NUCLEOTIDE SEQUENCE</scope>
    <source>
        <strain evidence="2">cv. Jingnong 6</strain>
    </source>
</reference>
<dbReference type="EMBL" id="CM003375">
    <property type="protein sequence ID" value="KOM43142.1"/>
    <property type="molecule type" value="Genomic_DNA"/>
</dbReference>
<dbReference type="Gramene" id="KOM43142">
    <property type="protein sequence ID" value="KOM43142"/>
    <property type="gene ID" value="LR48_Vigan05g074600"/>
</dbReference>
<proteinExistence type="predicted"/>
<protein>
    <submittedName>
        <fullName evidence="1">Uncharacterized protein</fullName>
    </submittedName>
</protein>
<accession>A0A0L9UKP6</accession>
<evidence type="ECO:0000313" key="1">
    <source>
        <dbReference type="EMBL" id="KOM43142.1"/>
    </source>
</evidence>
<gene>
    <name evidence="1" type="ORF">LR48_Vigan05g074600</name>
</gene>